<evidence type="ECO:0000313" key="3">
    <source>
        <dbReference type="Proteomes" id="UP000000768"/>
    </source>
</evidence>
<name>A0A1Z5RIY0_SORBI</name>
<dbReference type="EMBL" id="CM000764">
    <property type="protein sequence ID" value="OQU83501.1"/>
    <property type="molecule type" value="Genomic_DNA"/>
</dbReference>
<gene>
    <name evidence="2" type="ORF">SORBI_3005G126401</name>
</gene>
<feature type="compositionally biased region" description="Low complexity" evidence="1">
    <location>
        <begin position="390"/>
        <end position="404"/>
    </location>
</feature>
<feature type="region of interest" description="Disordered" evidence="1">
    <location>
        <begin position="230"/>
        <end position="257"/>
    </location>
</feature>
<reference evidence="3" key="2">
    <citation type="journal article" date="2018" name="Plant J.">
        <title>The Sorghum bicolor reference genome: improved assembly, gene annotations, a transcriptome atlas, and signatures of genome organization.</title>
        <authorList>
            <person name="McCormick R.F."/>
            <person name="Truong S.K."/>
            <person name="Sreedasyam A."/>
            <person name="Jenkins J."/>
            <person name="Shu S."/>
            <person name="Sims D."/>
            <person name="Kennedy M."/>
            <person name="Amirebrahimi M."/>
            <person name="Weers B.D."/>
            <person name="McKinley B."/>
            <person name="Mattison A."/>
            <person name="Morishige D.T."/>
            <person name="Grimwood J."/>
            <person name="Schmutz J."/>
            <person name="Mullet J.E."/>
        </authorList>
    </citation>
    <scope>NUCLEOTIDE SEQUENCE [LARGE SCALE GENOMIC DNA]</scope>
    <source>
        <strain evidence="3">cv. BTx623</strain>
    </source>
</reference>
<feature type="region of interest" description="Disordered" evidence="1">
    <location>
        <begin position="334"/>
        <end position="433"/>
    </location>
</feature>
<accession>A0A1Z5RIY0</accession>
<protein>
    <submittedName>
        <fullName evidence="2">Uncharacterized protein</fullName>
    </submittedName>
</protein>
<feature type="compositionally biased region" description="Basic and acidic residues" evidence="1">
    <location>
        <begin position="242"/>
        <end position="254"/>
    </location>
</feature>
<dbReference type="InParanoid" id="A0A1Z5RIY0"/>
<dbReference type="Proteomes" id="UP000000768">
    <property type="component" value="Chromosome 5"/>
</dbReference>
<feature type="compositionally biased region" description="Low complexity" evidence="1">
    <location>
        <begin position="371"/>
        <end position="382"/>
    </location>
</feature>
<keyword evidence="3" id="KW-1185">Reference proteome</keyword>
<organism evidence="2 3">
    <name type="scientific">Sorghum bicolor</name>
    <name type="common">Sorghum</name>
    <name type="synonym">Sorghum vulgare</name>
    <dbReference type="NCBI Taxonomy" id="4558"/>
    <lineage>
        <taxon>Eukaryota</taxon>
        <taxon>Viridiplantae</taxon>
        <taxon>Streptophyta</taxon>
        <taxon>Embryophyta</taxon>
        <taxon>Tracheophyta</taxon>
        <taxon>Spermatophyta</taxon>
        <taxon>Magnoliopsida</taxon>
        <taxon>Liliopsida</taxon>
        <taxon>Poales</taxon>
        <taxon>Poaceae</taxon>
        <taxon>PACMAD clade</taxon>
        <taxon>Panicoideae</taxon>
        <taxon>Andropogonodae</taxon>
        <taxon>Andropogoneae</taxon>
        <taxon>Sorghinae</taxon>
        <taxon>Sorghum</taxon>
    </lineage>
</organism>
<evidence type="ECO:0000313" key="2">
    <source>
        <dbReference type="EMBL" id="OQU83501.1"/>
    </source>
</evidence>
<proteinExistence type="predicted"/>
<dbReference type="Gramene" id="OQU83501">
    <property type="protein sequence ID" value="OQU83501"/>
    <property type="gene ID" value="SORBI_3005G126401"/>
</dbReference>
<evidence type="ECO:0000256" key="1">
    <source>
        <dbReference type="SAM" id="MobiDB-lite"/>
    </source>
</evidence>
<reference evidence="2 3" key="1">
    <citation type="journal article" date="2009" name="Nature">
        <title>The Sorghum bicolor genome and the diversification of grasses.</title>
        <authorList>
            <person name="Paterson A.H."/>
            <person name="Bowers J.E."/>
            <person name="Bruggmann R."/>
            <person name="Dubchak I."/>
            <person name="Grimwood J."/>
            <person name="Gundlach H."/>
            <person name="Haberer G."/>
            <person name="Hellsten U."/>
            <person name="Mitros T."/>
            <person name="Poliakov A."/>
            <person name="Schmutz J."/>
            <person name="Spannagl M."/>
            <person name="Tang H."/>
            <person name="Wang X."/>
            <person name="Wicker T."/>
            <person name="Bharti A.K."/>
            <person name="Chapman J."/>
            <person name="Feltus F.A."/>
            <person name="Gowik U."/>
            <person name="Grigoriev I.V."/>
            <person name="Lyons E."/>
            <person name="Maher C.A."/>
            <person name="Martis M."/>
            <person name="Narechania A."/>
            <person name="Otillar R.P."/>
            <person name="Penning B.W."/>
            <person name="Salamov A.A."/>
            <person name="Wang Y."/>
            <person name="Zhang L."/>
            <person name="Carpita N.C."/>
            <person name="Freeling M."/>
            <person name="Gingle A.R."/>
            <person name="Hash C.T."/>
            <person name="Keller B."/>
            <person name="Klein P."/>
            <person name="Kresovich S."/>
            <person name="McCann M.C."/>
            <person name="Ming R."/>
            <person name="Peterson D.G."/>
            <person name="Mehboob-ur-Rahman"/>
            <person name="Ware D."/>
            <person name="Westhoff P."/>
            <person name="Mayer K.F."/>
            <person name="Messing J."/>
            <person name="Rokhsar D.S."/>
        </authorList>
    </citation>
    <scope>NUCLEOTIDE SEQUENCE [LARGE SCALE GENOMIC DNA]</scope>
    <source>
        <strain evidence="3">cv. BTx623</strain>
    </source>
</reference>
<sequence length="433" mass="46145">MGLEGLEDCNRNNAGALLLLVQGQLHTRLALGAKEPFARDIEDLEIGEKHLPLAEALGEPLGALHLGGHKALQEPARAGRHHLLPAPPGLRHRQQHRHREPPLLLLHSASATRTRTRRVPEQLHRVHHAALVLPERLAARARRAQDRRQRARRGVALGRGLGLQHPHQPRHGHVRDHGLVVLPRGLAAATTCVAAELRKRQGRLRAGGGPVAAQRRDHVRHEAAAAAAAAARRRGGGDLGDVPERRHVAEEPRRGRQPRRLVVAVAVAGASVTIKEVPDARKRSRLEHFDFLPLRVLVFPGHEALQESSETVWRWPSLGACASADTEIRACSAAASGSSSGAEGGKAGLSREDDTAASEAEMDGQWRRNAGEVAAAAGTASSRRWHSVTAGSPGDSPSGADGMVMSGGGRGEERRGSGSDGGGGKWENAEGRG</sequence>
<dbReference type="AlphaFoldDB" id="A0A1Z5RIY0"/>